<accession>A0A438KGI7</accession>
<comment type="caution">
    <text evidence="1">The sequence shown here is derived from an EMBL/GenBank/DDBJ whole genome shotgun (WGS) entry which is preliminary data.</text>
</comment>
<gene>
    <name evidence="1" type="ORF">CK203_004456</name>
</gene>
<protein>
    <submittedName>
        <fullName evidence="1">Uncharacterized protein</fullName>
    </submittedName>
</protein>
<name>A0A438KGI7_VITVI</name>
<dbReference type="EMBL" id="QGNW01000007">
    <property type="protein sequence ID" value="RVX20301.1"/>
    <property type="molecule type" value="Genomic_DNA"/>
</dbReference>
<sequence>MPDGVEINMDEAFGLALQKAVSLSAMVTPRLHQSAYAV</sequence>
<proteinExistence type="predicted"/>
<reference evidence="1 2" key="1">
    <citation type="journal article" date="2018" name="PLoS Genet.">
        <title>Population sequencing reveals clonal diversity and ancestral inbreeding in the grapevine cultivar Chardonnay.</title>
        <authorList>
            <person name="Roach M.J."/>
            <person name="Johnson D.L."/>
            <person name="Bohlmann J."/>
            <person name="van Vuuren H.J."/>
            <person name="Jones S.J."/>
            <person name="Pretorius I.S."/>
            <person name="Schmidt S.A."/>
            <person name="Borneman A.R."/>
        </authorList>
    </citation>
    <scope>NUCLEOTIDE SEQUENCE [LARGE SCALE GENOMIC DNA]</scope>
    <source>
        <strain evidence="2">cv. Chardonnay</strain>
        <tissue evidence="1">Leaf</tissue>
    </source>
</reference>
<evidence type="ECO:0000313" key="1">
    <source>
        <dbReference type="EMBL" id="RVX20301.1"/>
    </source>
</evidence>
<dbReference type="AlphaFoldDB" id="A0A438KGI7"/>
<organism evidence="1 2">
    <name type="scientific">Vitis vinifera</name>
    <name type="common">Grape</name>
    <dbReference type="NCBI Taxonomy" id="29760"/>
    <lineage>
        <taxon>Eukaryota</taxon>
        <taxon>Viridiplantae</taxon>
        <taxon>Streptophyta</taxon>
        <taxon>Embryophyta</taxon>
        <taxon>Tracheophyta</taxon>
        <taxon>Spermatophyta</taxon>
        <taxon>Magnoliopsida</taxon>
        <taxon>eudicotyledons</taxon>
        <taxon>Gunneridae</taxon>
        <taxon>Pentapetalae</taxon>
        <taxon>rosids</taxon>
        <taxon>Vitales</taxon>
        <taxon>Vitaceae</taxon>
        <taxon>Viteae</taxon>
        <taxon>Vitis</taxon>
    </lineage>
</organism>
<dbReference type="Proteomes" id="UP000288805">
    <property type="component" value="Unassembled WGS sequence"/>
</dbReference>
<evidence type="ECO:0000313" key="2">
    <source>
        <dbReference type="Proteomes" id="UP000288805"/>
    </source>
</evidence>